<evidence type="ECO:0000313" key="1">
    <source>
        <dbReference type="EMBL" id="DAD73547.1"/>
    </source>
</evidence>
<reference evidence="1" key="1">
    <citation type="journal article" date="2021" name="Proc. Natl. Acad. Sci. U.S.A.">
        <title>A Catalog of Tens of Thousands of Viruses from Human Metagenomes Reveals Hidden Associations with Chronic Diseases.</title>
        <authorList>
            <person name="Tisza M.J."/>
            <person name="Buck C.B."/>
        </authorList>
    </citation>
    <scope>NUCLEOTIDE SEQUENCE</scope>
    <source>
        <strain evidence="1">CtM3g2</strain>
    </source>
</reference>
<accession>A0A8S5LUQ2</accession>
<dbReference type="EMBL" id="BK014738">
    <property type="protein sequence ID" value="DAD73547.1"/>
    <property type="molecule type" value="Genomic_DNA"/>
</dbReference>
<proteinExistence type="predicted"/>
<name>A0A8S5LUQ2_9CAUD</name>
<organism evidence="1">
    <name type="scientific">Siphoviridae sp. ctM3g2</name>
    <dbReference type="NCBI Taxonomy" id="2826255"/>
    <lineage>
        <taxon>Viruses</taxon>
        <taxon>Duplodnaviria</taxon>
        <taxon>Heunggongvirae</taxon>
        <taxon>Uroviricota</taxon>
        <taxon>Caudoviricetes</taxon>
    </lineage>
</organism>
<sequence length="37" mass="4169">MGDSAHIVFAALPHAARNLPPMILFCLRRSDYFLVPK</sequence>
<protein>
    <submittedName>
        <fullName evidence="1">Uncharacterized protein</fullName>
    </submittedName>
</protein>